<accession>A0ACB6Z6K6</accession>
<reference evidence="1" key="1">
    <citation type="submission" date="2019-10" db="EMBL/GenBank/DDBJ databases">
        <authorList>
            <consortium name="DOE Joint Genome Institute"/>
            <person name="Kuo A."/>
            <person name="Miyauchi S."/>
            <person name="Kiss E."/>
            <person name="Drula E."/>
            <person name="Kohler A."/>
            <person name="Sanchez-Garcia M."/>
            <person name="Andreopoulos B."/>
            <person name="Barry K.W."/>
            <person name="Bonito G."/>
            <person name="Buee M."/>
            <person name="Carver A."/>
            <person name="Chen C."/>
            <person name="Cichocki N."/>
            <person name="Clum A."/>
            <person name="Culley D."/>
            <person name="Crous P.W."/>
            <person name="Fauchery L."/>
            <person name="Girlanda M."/>
            <person name="Hayes R."/>
            <person name="Keri Z."/>
            <person name="Labutti K."/>
            <person name="Lipzen A."/>
            <person name="Lombard V."/>
            <person name="Magnuson J."/>
            <person name="Maillard F."/>
            <person name="Morin E."/>
            <person name="Murat C."/>
            <person name="Nolan M."/>
            <person name="Ohm R."/>
            <person name="Pangilinan J."/>
            <person name="Pereira M."/>
            <person name="Perotto S."/>
            <person name="Peter M."/>
            <person name="Riley R."/>
            <person name="Sitrit Y."/>
            <person name="Stielow B."/>
            <person name="Szollosi G."/>
            <person name="Zifcakova L."/>
            <person name="Stursova M."/>
            <person name="Spatafora J.W."/>
            <person name="Tedersoo L."/>
            <person name="Vaario L.-M."/>
            <person name="Yamada A."/>
            <person name="Yan M."/>
            <person name="Wang P."/>
            <person name="Xu J."/>
            <person name="Bruns T."/>
            <person name="Baldrian P."/>
            <person name="Vilgalys R."/>
            <person name="Henrissat B."/>
            <person name="Grigoriev I.V."/>
            <person name="Hibbett D."/>
            <person name="Nagy L.G."/>
            <person name="Martin F.M."/>
        </authorList>
    </citation>
    <scope>NUCLEOTIDE SEQUENCE</scope>
    <source>
        <strain evidence="1">P2</strain>
    </source>
</reference>
<evidence type="ECO:0000313" key="1">
    <source>
        <dbReference type="EMBL" id="KAF9645157.1"/>
    </source>
</evidence>
<sequence>MVEIEFNKDGSVSRKRLHSGNLPSIPRTEECHVCSAKFTRLNHLKRHLLTHTDSRKHECERCHFQFTRRDLLTKHLRICGKPKIRFPKSRRKSCAPCALAKCKCDLQQPCSCCIAKKKECTFTDTKSVIAVKVIPADIPETECTPSASSSITFTPDALVPSNFKSRAAEKHLEDRHPLDVSSDLCFAPPLDLTIANENWLDDTGQFIDQFNSSCLQDIFFDWNVPPGCSPLDFPSTFSPIYAPAETTPLGIIPDSTHILTPSAYLEPAHAQQSAGEFKRYFEIAMKTYTTYLPILHSTWRKDGKSPVLLAVMQAMGGSRVRSREAQEFLHFVIEDITPVLTREINRSASDPGYQTQLLAAYLFLLIHPVFQIPTNKPVPCIRLVPVSEAIKEMIYRKDLISDVVTWKYLTTYPLTASAIQNEWVKWAEYESRKRLLWTLYCFDAMQVLYFGGRSTFHISYLPIPLPSESSVWFADTATTWLDTLTSDSQYGQFPERLVGASIVDKLRALQGDWDAPLPLNVWQLTCMVIAIAVEIESCLYQRHKVETETRYLFHGLPGPTQITLFGDDMPTSTVRKMLQNWIDSYSNCTEIFYEGSEKVICAFNDIIHLWYISHVFLNMYEKPTNEFKYAGTRTANAAKEWLSKNLPRGDKGHFIGTMENIRFQSMDYESQEDEC</sequence>
<gene>
    <name evidence="1" type="ORF">BDM02DRAFT_3120649</name>
</gene>
<keyword evidence="2" id="KW-1185">Reference proteome</keyword>
<dbReference type="Proteomes" id="UP000886501">
    <property type="component" value="Unassembled WGS sequence"/>
</dbReference>
<organism evidence="1 2">
    <name type="scientific">Thelephora ganbajun</name>
    <name type="common">Ganba fungus</name>
    <dbReference type="NCBI Taxonomy" id="370292"/>
    <lineage>
        <taxon>Eukaryota</taxon>
        <taxon>Fungi</taxon>
        <taxon>Dikarya</taxon>
        <taxon>Basidiomycota</taxon>
        <taxon>Agaricomycotina</taxon>
        <taxon>Agaricomycetes</taxon>
        <taxon>Thelephorales</taxon>
        <taxon>Thelephoraceae</taxon>
        <taxon>Thelephora</taxon>
    </lineage>
</organism>
<proteinExistence type="predicted"/>
<dbReference type="EMBL" id="MU118101">
    <property type="protein sequence ID" value="KAF9645157.1"/>
    <property type="molecule type" value="Genomic_DNA"/>
</dbReference>
<evidence type="ECO:0000313" key="2">
    <source>
        <dbReference type="Proteomes" id="UP000886501"/>
    </source>
</evidence>
<name>A0ACB6Z6K6_THEGA</name>
<protein>
    <submittedName>
        <fullName evidence="1">Uncharacterized protein</fullName>
    </submittedName>
</protein>
<reference evidence="1" key="2">
    <citation type="journal article" date="2020" name="Nat. Commun.">
        <title>Large-scale genome sequencing of mycorrhizal fungi provides insights into the early evolution of symbiotic traits.</title>
        <authorList>
            <person name="Miyauchi S."/>
            <person name="Kiss E."/>
            <person name="Kuo A."/>
            <person name="Drula E."/>
            <person name="Kohler A."/>
            <person name="Sanchez-Garcia M."/>
            <person name="Morin E."/>
            <person name="Andreopoulos B."/>
            <person name="Barry K.W."/>
            <person name="Bonito G."/>
            <person name="Buee M."/>
            <person name="Carver A."/>
            <person name="Chen C."/>
            <person name="Cichocki N."/>
            <person name="Clum A."/>
            <person name="Culley D."/>
            <person name="Crous P.W."/>
            <person name="Fauchery L."/>
            <person name="Girlanda M."/>
            <person name="Hayes R.D."/>
            <person name="Keri Z."/>
            <person name="LaButti K."/>
            <person name="Lipzen A."/>
            <person name="Lombard V."/>
            <person name="Magnuson J."/>
            <person name="Maillard F."/>
            <person name="Murat C."/>
            <person name="Nolan M."/>
            <person name="Ohm R.A."/>
            <person name="Pangilinan J."/>
            <person name="Pereira M.F."/>
            <person name="Perotto S."/>
            <person name="Peter M."/>
            <person name="Pfister S."/>
            <person name="Riley R."/>
            <person name="Sitrit Y."/>
            <person name="Stielow J.B."/>
            <person name="Szollosi G."/>
            <person name="Zifcakova L."/>
            <person name="Stursova M."/>
            <person name="Spatafora J.W."/>
            <person name="Tedersoo L."/>
            <person name="Vaario L.M."/>
            <person name="Yamada A."/>
            <person name="Yan M."/>
            <person name="Wang P."/>
            <person name="Xu J."/>
            <person name="Bruns T."/>
            <person name="Baldrian P."/>
            <person name="Vilgalys R."/>
            <person name="Dunand C."/>
            <person name="Henrissat B."/>
            <person name="Grigoriev I.V."/>
            <person name="Hibbett D."/>
            <person name="Nagy L.G."/>
            <person name="Martin F.M."/>
        </authorList>
    </citation>
    <scope>NUCLEOTIDE SEQUENCE</scope>
    <source>
        <strain evidence="1">P2</strain>
    </source>
</reference>
<comment type="caution">
    <text evidence="1">The sequence shown here is derived from an EMBL/GenBank/DDBJ whole genome shotgun (WGS) entry which is preliminary data.</text>
</comment>